<accession>A0A4C1Y0H5</accession>
<sequence length="113" mass="12758">MRKTQRKSSRRRRAGVSLFPATGVTRKTKLRRGRARQCTGNDNKIAEYIAAVGLFFFAVGRVTPPPAPLRPRARDVFRFVFLSRTKSPVRATDWASGRGDRRPKSISETTRAP</sequence>
<comment type="caution">
    <text evidence="2">The sequence shown here is derived from an EMBL/GenBank/DDBJ whole genome shotgun (WGS) entry which is preliminary data.</text>
</comment>
<dbReference type="AlphaFoldDB" id="A0A4C1Y0H5"/>
<evidence type="ECO:0000256" key="1">
    <source>
        <dbReference type="SAM" id="MobiDB-lite"/>
    </source>
</evidence>
<reference evidence="2 3" key="1">
    <citation type="journal article" date="2019" name="Commun. Biol.">
        <title>The bagworm genome reveals a unique fibroin gene that provides high tensile strength.</title>
        <authorList>
            <person name="Kono N."/>
            <person name="Nakamura H."/>
            <person name="Ohtoshi R."/>
            <person name="Tomita M."/>
            <person name="Numata K."/>
            <person name="Arakawa K."/>
        </authorList>
    </citation>
    <scope>NUCLEOTIDE SEQUENCE [LARGE SCALE GENOMIC DNA]</scope>
</reference>
<evidence type="ECO:0000313" key="3">
    <source>
        <dbReference type="Proteomes" id="UP000299102"/>
    </source>
</evidence>
<feature type="region of interest" description="Disordered" evidence="1">
    <location>
        <begin position="90"/>
        <end position="113"/>
    </location>
</feature>
<proteinExistence type="predicted"/>
<name>A0A4C1Y0H5_EUMVA</name>
<evidence type="ECO:0000313" key="2">
    <source>
        <dbReference type="EMBL" id="GBP68474.1"/>
    </source>
</evidence>
<dbReference type="Proteomes" id="UP000299102">
    <property type="component" value="Unassembled WGS sequence"/>
</dbReference>
<dbReference type="EMBL" id="BGZK01001012">
    <property type="protein sequence ID" value="GBP68474.1"/>
    <property type="molecule type" value="Genomic_DNA"/>
</dbReference>
<organism evidence="2 3">
    <name type="scientific">Eumeta variegata</name>
    <name type="common">Bagworm moth</name>
    <name type="synonym">Eumeta japonica</name>
    <dbReference type="NCBI Taxonomy" id="151549"/>
    <lineage>
        <taxon>Eukaryota</taxon>
        <taxon>Metazoa</taxon>
        <taxon>Ecdysozoa</taxon>
        <taxon>Arthropoda</taxon>
        <taxon>Hexapoda</taxon>
        <taxon>Insecta</taxon>
        <taxon>Pterygota</taxon>
        <taxon>Neoptera</taxon>
        <taxon>Endopterygota</taxon>
        <taxon>Lepidoptera</taxon>
        <taxon>Glossata</taxon>
        <taxon>Ditrysia</taxon>
        <taxon>Tineoidea</taxon>
        <taxon>Psychidae</taxon>
        <taxon>Oiketicinae</taxon>
        <taxon>Eumeta</taxon>
    </lineage>
</organism>
<protein>
    <submittedName>
        <fullName evidence="2">Uncharacterized protein</fullName>
    </submittedName>
</protein>
<gene>
    <name evidence="2" type="ORF">EVAR_52635_1</name>
</gene>
<keyword evidence="3" id="KW-1185">Reference proteome</keyword>